<protein>
    <recommendedName>
        <fullName evidence="14">Leucine-rich repeat-containing N-terminal plant-type domain-containing protein</fullName>
    </recommendedName>
</protein>
<keyword evidence="5 12" id="KW-0812">Transmembrane</keyword>
<evidence type="ECO:0000256" key="3">
    <source>
        <dbReference type="ARBA" id="ARBA00022475"/>
    </source>
</evidence>
<dbReference type="PANTHER" id="PTHR48063:SF98">
    <property type="entry name" value="LRR RECEPTOR-LIKE SERINE_THREONINE-PROTEIN KINASE FLS2"/>
    <property type="match status" value="1"/>
</dbReference>
<evidence type="ECO:0000256" key="4">
    <source>
        <dbReference type="ARBA" id="ARBA00022614"/>
    </source>
</evidence>
<evidence type="ECO:0000256" key="12">
    <source>
        <dbReference type="SAM" id="Phobius"/>
    </source>
</evidence>
<evidence type="ECO:0000256" key="10">
    <source>
        <dbReference type="ARBA" id="ARBA00023170"/>
    </source>
</evidence>
<comment type="caution">
    <text evidence="15">The sequence shown here is derived from an EMBL/GenBank/DDBJ whole genome shotgun (WGS) entry which is preliminary data.</text>
</comment>
<keyword evidence="10" id="KW-0675">Receptor</keyword>
<evidence type="ECO:0000256" key="7">
    <source>
        <dbReference type="ARBA" id="ARBA00022737"/>
    </source>
</evidence>
<feature type="chain" id="PRO_5044815117" description="Leucine-rich repeat-containing N-terminal plant-type domain-containing protein" evidence="13">
    <location>
        <begin position="33"/>
        <end position="969"/>
    </location>
</feature>
<feature type="domain" description="Leucine-rich repeat-containing N-terminal plant-type" evidence="14">
    <location>
        <begin position="43"/>
        <end position="78"/>
    </location>
</feature>
<gene>
    <name evidence="15" type="ORF">Fmac_016575</name>
</gene>
<dbReference type="PRINTS" id="PR00019">
    <property type="entry name" value="LEURICHRPT"/>
</dbReference>
<sequence>MSINNTSFYIRIHCRFSLFCMLTVLCIYLCVGSSPTNKCVEIEKQALLKLKDSFFYGRHILSSWNGDDCCGWKGISCNNLTAHVTRLDIRQYSNYTTGDDLTFLADSMPTKTSYNIPGALGGEIDSSICELHHLTFLDLNYNDLIGEIRKCIGLLGELVELKLARNQFRGSIPHTLANLSNLQTLDLRHNYNLEANDLEWLSHLSNLRYLDLSNVYLGSVIDWPSSIGKLPSLLVLYLNDCGLPQVNPKSISHMNSSTSLQILGLSRNTLNSSILSWVLNVSKVLTVLDLSQNEIDDGIIKSFQHMCQLKELYQGLNKLFGKLSDYLPEMCFARYDVEVLDLEHNPFSSGLLPDFSWYSSLKRLSLKNTSIVGPLSVGHLPRLEALDLSSNHLNGSLTIFEVTKFDSLHYLDLSHNELSGTLPYTIGQLSKLWFLSVSSNKLNGIISETHLLNLSKLELLDLSENSLSFNLNPNWVPPFQLLYFLGSPCTLGPQFPTWLRYQKRLLVLQIFNTSIMDSFPKWFGDISSSLSDLNVSHNKLSGVLPSIKTGHMSKWDFSFNNLSGPLPPFPPNVFSLSLSNNMFSGSVSSICAMSPKFLTYLDLSSNLLVGPLPNCWEKYKYLKVLNFNNNSLSGRIPTSFGSLEEIQFIRLNNNKFSGEIPSFQTPRMNLRYIDFGDNILEGTLPTWFSGLSVLLLGRNKIQGGIPTSICEITSLRVLDLSSNNITGEIPQCLNSIRALSDVNYGEETFSYYIYEAIISNSIQIGCFGDCHDFYTIIDLAGNKLTGEIPESLTTLRALIFLNLSGNNLTGIIPNNIDHMQMLEALDLSRNHLYGRIPSSFSNLIFLTYMNLSSNNLSGEIPTGHQLNTFDNSTYAGNNGLCGIPLSNRCPDDKNGRVGDNGTHKYMDLGFYISLGLGFCAGFWAVCVSLILKNSWRHAYFQFFNNIHDWLWVTIVVFTNKIKRRFQIKH</sequence>
<evidence type="ECO:0000259" key="14">
    <source>
        <dbReference type="Pfam" id="PF08263"/>
    </source>
</evidence>
<keyword evidence="16" id="KW-1185">Reference proteome</keyword>
<dbReference type="InterPro" id="IPR003591">
    <property type="entry name" value="Leu-rich_rpt_typical-subtyp"/>
</dbReference>
<dbReference type="AlphaFoldDB" id="A0ABD1MHV7"/>
<evidence type="ECO:0000313" key="15">
    <source>
        <dbReference type="EMBL" id="KAL2335362.1"/>
    </source>
</evidence>
<keyword evidence="8 12" id="KW-1133">Transmembrane helix</keyword>
<dbReference type="GO" id="GO:0005886">
    <property type="term" value="C:plasma membrane"/>
    <property type="evidence" value="ECO:0007669"/>
    <property type="project" value="UniProtKB-SubCell"/>
</dbReference>
<reference evidence="15 16" key="1">
    <citation type="submission" date="2024-08" db="EMBL/GenBank/DDBJ databases">
        <title>Insights into the chromosomal genome structure of Flemingia macrophylla.</title>
        <authorList>
            <person name="Ding Y."/>
            <person name="Zhao Y."/>
            <person name="Bi W."/>
            <person name="Wu M."/>
            <person name="Zhao G."/>
            <person name="Gong Y."/>
            <person name="Li W."/>
            <person name="Zhang P."/>
        </authorList>
    </citation>
    <scope>NUCLEOTIDE SEQUENCE [LARGE SCALE GENOMIC DNA]</scope>
    <source>
        <strain evidence="15">DYQJB</strain>
        <tissue evidence="15">Leaf</tissue>
    </source>
</reference>
<evidence type="ECO:0000256" key="2">
    <source>
        <dbReference type="ARBA" id="ARBA00009592"/>
    </source>
</evidence>
<accession>A0ABD1MHV7</accession>
<dbReference type="Pfam" id="PF08263">
    <property type="entry name" value="LRRNT_2"/>
    <property type="match status" value="1"/>
</dbReference>
<dbReference type="PANTHER" id="PTHR48063">
    <property type="entry name" value="LRR RECEPTOR-LIKE KINASE"/>
    <property type="match status" value="1"/>
</dbReference>
<keyword evidence="3" id="KW-1003">Cell membrane</keyword>
<dbReference type="SUPFAM" id="SSF52058">
    <property type="entry name" value="L domain-like"/>
    <property type="match status" value="3"/>
</dbReference>
<keyword evidence="4" id="KW-0433">Leucine-rich repeat</keyword>
<evidence type="ECO:0000256" key="6">
    <source>
        <dbReference type="ARBA" id="ARBA00022729"/>
    </source>
</evidence>
<dbReference type="InterPro" id="IPR013210">
    <property type="entry name" value="LRR_N_plant-typ"/>
</dbReference>
<evidence type="ECO:0000256" key="11">
    <source>
        <dbReference type="ARBA" id="ARBA00023180"/>
    </source>
</evidence>
<evidence type="ECO:0000256" key="1">
    <source>
        <dbReference type="ARBA" id="ARBA00004251"/>
    </source>
</evidence>
<proteinExistence type="inferred from homology"/>
<keyword evidence="11" id="KW-0325">Glycoprotein</keyword>
<feature type="signal peptide" evidence="13">
    <location>
        <begin position="1"/>
        <end position="32"/>
    </location>
</feature>
<keyword evidence="9 12" id="KW-0472">Membrane</keyword>
<dbReference type="SMART" id="SM00369">
    <property type="entry name" value="LRR_TYP"/>
    <property type="match status" value="7"/>
</dbReference>
<comment type="subcellular location">
    <subcellularLocation>
        <location evidence="1">Cell membrane</location>
        <topology evidence="1">Single-pass type I membrane protein</topology>
    </subcellularLocation>
</comment>
<dbReference type="Pfam" id="PF00560">
    <property type="entry name" value="LRR_1"/>
    <property type="match status" value="6"/>
</dbReference>
<keyword evidence="7" id="KW-0677">Repeat</keyword>
<dbReference type="FunFam" id="3.80.10.10:FF:001678">
    <property type="entry name" value="Calmodulin-binding receptor kinase CaMRLK"/>
    <property type="match status" value="1"/>
</dbReference>
<name>A0ABD1MHV7_9FABA</name>
<dbReference type="InterPro" id="IPR032675">
    <property type="entry name" value="LRR_dom_sf"/>
</dbReference>
<dbReference type="PROSITE" id="PS51450">
    <property type="entry name" value="LRR"/>
    <property type="match status" value="1"/>
</dbReference>
<evidence type="ECO:0000256" key="13">
    <source>
        <dbReference type="SAM" id="SignalP"/>
    </source>
</evidence>
<dbReference type="Gene3D" id="3.80.10.10">
    <property type="entry name" value="Ribonuclease Inhibitor"/>
    <property type="match status" value="3"/>
</dbReference>
<organism evidence="15 16">
    <name type="scientific">Flemingia macrophylla</name>
    <dbReference type="NCBI Taxonomy" id="520843"/>
    <lineage>
        <taxon>Eukaryota</taxon>
        <taxon>Viridiplantae</taxon>
        <taxon>Streptophyta</taxon>
        <taxon>Embryophyta</taxon>
        <taxon>Tracheophyta</taxon>
        <taxon>Spermatophyta</taxon>
        <taxon>Magnoliopsida</taxon>
        <taxon>eudicotyledons</taxon>
        <taxon>Gunneridae</taxon>
        <taxon>Pentapetalae</taxon>
        <taxon>rosids</taxon>
        <taxon>fabids</taxon>
        <taxon>Fabales</taxon>
        <taxon>Fabaceae</taxon>
        <taxon>Papilionoideae</taxon>
        <taxon>50 kb inversion clade</taxon>
        <taxon>NPAAA clade</taxon>
        <taxon>indigoferoid/millettioid clade</taxon>
        <taxon>Phaseoleae</taxon>
        <taxon>Flemingia</taxon>
    </lineage>
</organism>
<dbReference type="InterPro" id="IPR001611">
    <property type="entry name" value="Leu-rich_rpt"/>
</dbReference>
<keyword evidence="6 13" id="KW-0732">Signal</keyword>
<evidence type="ECO:0000256" key="8">
    <source>
        <dbReference type="ARBA" id="ARBA00022989"/>
    </source>
</evidence>
<dbReference type="Pfam" id="PF13855">
    <property type="entry name" value="LRR_8"/>
    <property type="match status" value="2"/>
</dbReference>
<dbReference type="EMBL" id="JBGMDY010000005">
    <property type="protein sequence ID" value="KAL2335362.1"/>
    <property type="molecule type" value="Genomic_DNA"/>
</dbReference>
<feature type="transmembrane region" description="Helical" evidence="12">
    <location>
        <begin position="908"/>
        <end position="931"/>
    </location>
</feature>
<dbReference type="Proteomes" id="UP001603857">
    <property type="component" value="Unassembled WGS sequence"/>
</dbReference>
<comment type="similarity">
    <text evidence="2">Belongs to the RLP family.</text>
</comment>
<dbReference type="FunFam" id="3.80.10.10:FF:000233">
    <property type="entry name" value="Leucine-rich repeat receptor-like protein kinase TDR"/>
    <property type="match status" value="1"/>
</dbReference>
<dbReference type="GO" id="GO:0009791">
    <property type="term" value="P:post-embryonic development"/>
    <property type="evidence" value="ECO:0007669"/>
    <property type="project" value="UniProtKB-ARBA"/>
</dbReference>
<dbReference type="InterPro" id="IPR046956">
    <property type="entry name" value="RLP23-like"/>
</dbReference>
<evidence type="ECO:0000256" key="9">
    <source>
        <dbReference type="ARBA" id="ARBA00023136"/>
    </source>
</evidence>
<dbReference type="Pfam" id="PF13516">
    <property type="entry name" value="LRR_6"/>
    <property type="match status" value="2"/>
</dbReference>
<evidence type="ECO:0000313" key="16">
    <source>
        <dbReference type="Proteomes" id="UP001603857"/>
    </source>
</evidence>
<evidence type="ECO:0000256" key="5">
    <source>
        <dbReference type="ARBA" id="ARBA00022692"/>
    </source>
</evidence>